<feature type="transmembrane region" description="Helical" evidence="6">
    <location>
        <begin position="451"/>
        <end position="470"/>
    </location>
</feature>
<accession>A0AAD5YFC6</accession>
<organism evidence="7 8">
    <name type="scientific">Meripilus lineatus</name>
    <dbReference type="NCBI Taxonomy" id="2056292"/>
    <lineage>
        <taxon>Eukaryota</taxon>
        <taxon>Fungi</taxon>
        <taxon>Dikarya</taxon>
        <taxon>Basidiomycota</taxon>
        <taxon>Agaricomycotina</taxon>
        <taxon>Agaricomycetes</taxon>
        <taxon>Polyporales</taxon>
        <taxon>Meripilaceae</taxon>
        <taxon>Meripilus</taxon>
    </lineage>
</organism>
<keyword evidence="8" id="KW-1185">Reference proteome</keyword>
<comment type="caution">
    <text evidence="7">The sequence shown here is derived from an EMBL/GenBank/DDBJ whole genome shotgun (WGS) entry which is preliminary data.</text>
</comment>
<comment type="subcellular location">
    <subcellularLocation>
        <location evidence="1">Membrane</location>
        <topology evidence="1">Multi-pass membrane protein</topology>
    </subcellularLocation>
</comment>
<proteinExistence type="predicted"/>
<keyword evidence="4 6" id="KW-1133">Transmembrane helix</keyword>
<name>A0AAD5YFC6_9APHY</name>
<feature type="transmembrane region" description="Helical" evidence="6">
    <location>
        <begin position="355"/>
        <end position="375"/>
    </location>
</feature>
<dbReference type="GO" id="GO:0022857">
    <property type="term" value="F:transmembrane transporter activity"/>
    <property type="evidence" value="ECO:0007669"/>
    <property type="project" value="InterPro"/>
</dbReference>
<dbReference type="Pfam" id="PF13520">
    <property type="entry name" value="AA_permease_2"/>
    <property type="match status" value="2"/>
</dbReference>
<keyword evidence="2" id="KW-0813">Transport</keyword>
<evidence type="ECO:0000313" key="7">
    <source>
        <dbReference type="EMBL" id="KAJ3485627.1"/>
    </source>
</evidence>
<dbReference type="AlphaFoldDB" id="A0AAD5YFC6"/>
<dbReference type="PANTHER" id="PTHR45649">
    <property type="entry name" value="AMINO-ACID PERMEASE BAT1"/>
    <property type="match status" value="1"/>
</dbReference>
<protein>
    <recommendedName>
        <fullName evidence="9">Amino acid transporter</fullName>
    </recommendedName>
</protein>
<dbReference type="EMBL" id="JANAWD010000147">
    <property type="protein sequence ID" value="KAJ3485627.1"/>
    <property type="molecule type" value="Genomic_DNA"/>
</dbReference>
<feature type="transmembrane region" description="Helical" evidence="6">
    <location>
        <begin position="105"/>
        <end position="133"/>
    </location>
</feature>
<evidence type="ECO:0000313" key="8">
    <source>
        <dbReference type="Proteomes" id="UP001212997"/>
    </source>
</evidence>
<dbReference type="InterPro" id="IPR002293">
    <property type="entry name" value="AA/rel_permease1"/>
</dbReference>
<evidence type="ECO:0000256" key="5">
    <source>
        <dbReference type="ARBA" id="ARBA00023136"/>
    </source>
</evidence>
<reference evidence="7" key="1">
    <citation type="submission" date="2022-07" db="EMBL/GenBank/DDBJ databases">
        <title>Genome Sequence of Physisporinus lineatus.</title>
        <authorList>
            <person name="Buettner E."/>
        </authorList>
    </citation>
    <scope>NUCLEOTIDE SEQUENCE</scope>
    <source>
        <strain evidence="7">VT162</strain>
    </source>
</reference>
<gene>
    <name evidence="7" type="ORF">NLI96_g4819</name>
</gene>
<evidence type="ECO:0000256" key="1">
    <source>
        <dbReference type="ARBA" id="ARBA00004141"/>
    </source>
</evidence>
<evidence type="ECO:0008006" key="9">
    <source>
        <dbReference type="Google" id="ProtNLM"/>
    </source>
</evidence>
<dbReference type="Gene3D" id="1.20.1740.10">
    <property type="entry name" value="Amino acid/polyamine transporter I"/>
    <property type="match status" value="1"/>
</dbReference>
<feature type="transmembrane region" description="Helical" evidence="6">
    <location>
        <begin position="26"/>
        <end position="48"/>
    </location>
</feature>
<feature type="transmembrane region" description="Helical" evidence="6">
    <location>
        <begin position="153"/>
        <end position="175"/>
    </location>
</feature>
<keyword evidence="3 6" id="KW-0812">Transmembrane</keyword>
<sequence length="509" mass="54858">MNQDEALLTQLGYKQDLRRAFSRVELFGLSFSIIGVFPSIAGVLIYAVPYGGPVAMIWGTGKWTVCSFFLMSIACAIAEFGSAAPTAGGLYYWTFHYASPRWRNLLSWVVGYTNTIAYAVGVTSVDWACAVSLLAGASIGSDLNYEPTTAHTFGVFAALVLCHIMITSLSTFALARLQGLYITLNILLFLDQWLCVYSEFPLTALDRRCVAPAHFDQSVIGHPTDCPSGGFDSSVHISEEASNASYAVPFATISSPLVAVILGWGINVAIAFCMGTDLESIVANPINQPLATIFFNSFGKKGTLAVWSIVVVVQFIMGASILTASSRQMWAFSRDGALPFSKFLYRLNSRTHTPVYSVCAAGSIAILVGVLVFAGPVATSAIFSAAVVGQYVGLSIPILCRLFGGREWVPGVFSLGKFGVPVSVVAVLWMIFGTVVLSFPNDPGPTPQDMNYTALVIGGWIFLCLAYYFFPVYGGMYWFKGPVSNLKATVEDSSSSVNVEEKEISVRTK</sequence>
<dbReference type="Proteomes" id="UP001212997">
    <property type="component" value="Unassembled WGS sequence"/>
</dbReference>
<dbReference type="PIRSF" id="PIRSF006060">
    <property type="entry name" value="AA_transporter"/>
    <property type="match status" value="1"/>
</dbReference>
<evidence type="ECO:0000256" key="3">
    <source>
        <dbReference type="ARBA" id="ARBA00022692"/>
    </source>
</evidence>
<feature type="transmembrane region" description="Helical" evidence="6">
    <location>
        <begin position="68"/>
        <end position="93"/>
    </location>
</feature>
<keyword evidence="5 6" id="KW-0472">Membrane</keyword>
<dbReference type="GO" id="GO:0016020">
    <property type="term" value="C:membrane"/>
    <property type="evidence" value="ECO:0007669"/>
    <property type="project" value="UniProtKB-SubCell"/>
</dbReference>
<feature type="transmembrane region" description="Helical" evidence="6">
    <location>
        <begin position="415"/>
        <end position="439"/>
    </location>
</feature>
<feature type="transmembrane region" description="Helical" evidence="6">
    <location>
        <begin position="246"/>
        <end position="272"/>
    </location>
</feature>
<evidence type="ECO:0000256" key="4">
    <source>
        <dbReference type="ARBA" id="ARBA00022989"/>
    </source>
</evidence>
<feature type="transmembrane region" description="Helical" evidence="6">
    <location>
        <begin position="381"/>
        <end position="403"/>
    </location>
</feature>
<evidence type="ECO:0000256" key="2">
    <source>
        <dbReference type="ARBA" id="ARBA00022448"/>
    </source>
</evidence>
<evidence type="ECO:0000256" key="6">
    <source>
        <dbReference type="SAM" id="Phobius"/>
    </source>
</evidence>
<dbReference type="PANTHER" id="PTHR45649:SF6">
    <property type="entry name" value="GABA-SPECIFIC PERMEASE"/>
    <property type="match status" value="1"/>
</dbReference>
<feature type="transmembrane region" description="Helical" evidence="6">
    <location>
        <begin position="304"/>
        <end position="324"/>
    </location>
</feature>